<comment type="similarity">
    <text evidence="1">Belongs to the peptidase C1 family.</text>
</comment>
<evidence type="ECO:0000259" key="2">
    <source>
        <dbReference type="SMART" id="SM00645"/>
    </source>
</evidence>
<sequence length="297" mass="32283">MNAALAFASNTGEVIRNTTRWAEMEANQNLYATSLEGLPDSFTWANKDGINWLTSIRNQHIPVYCGSCWAMGSTSALADRWNIKQGKGALPQVMLSVQNVLSCGNDKTYCGTCNGGDDSGVYEYAKSYGIPHESCSNYMAVNTQCKDTSPVTDTNKPGCYTCSPGRAGCTAISEYDKLFISKYGTCSGYEKMKQEIYANGPISCGIDATDKMEAYTGGIYSEKGARSIDHIISVVGWGVDADTKDEYWIVRNSWGEPWGEKGLMRIVTSKNTGPAGTANNAIETECAFGMVDRFAEK</sequence>
<reference evidence="3" key="1">
    <citation type="submission" date="2021-01" db="EMBL/GenBank/DDBJ databases">
        <authorList>
            <person name="Corre E."/>
            <person name="Pelletier E."/>
            <person name="Niang G."/>
            <person name="Scheremetjew M."/>
            <person name="Finn R."/>
            <person name="Kale V."/>
            <person name="Holt S."/>
            <person name="Cochrane G."/>
            <person name="Meng A."/>
            <person name="Brown T."/>
            <person name="Cohen L."/>
        </authorList>
    </citation>
    <scope>NUCLEOTIDE SEQUENCE</scope>
    <source>
        <strain evidence="3">CCMP281</strain>
    </source>
</reference>
<evidence type="ECO:0000256" key="1">
    <source>
        <dbReference type="ARBA" id="ARBA00008455"/>
    </source>
</evidence>
<dbReference type="InterPro" id="IPR013128">
    <property type="entry name" value="Peptidase_C1A"/>
</dbReference>
<evidence type="ECO:0000313" key="3">
    <source>
        <dbReference type="EMBL" id="CAE0116558.1"/>
    </source>
</evidence>
<dbReference type="AlphaFoldDB" id="A0A7S3F075"/>
<protein>
    <recommendedName>
        <fullName evidence="2">Peptidase C1A papain C-terminal domain-containing protein</fullName>
    </recommendedName>
</protein>
<dbReference type="SUPFAM" id="SSF54001">
    <property type="entry name" value="Cysteine proteinases"/>
    <property type="match status" value="1"/>
</dbReference>
<feature type="domain" description="Peptidase C1A papain C-terminal" evidence="2">
    <location>
        <begin position="38"/>
        <end position="290"/>
    </location>
</feature>
<name>A0A7S3F075_9EUKA</name>
<dbReference type="InterPro" id="IPR000668">
    <property type="entry name" value="Peptidase_C1A_C"/>
</dbReference>
<organism evidence="3">
    <name type="scientific">Haptolina ericina</name>
    <dbReference type="NCBI Taxonomy" id="156174"/>
    <lineage>
        <taxon>Eukaryota</taxon>
        <taxon>Haptista</taxon>
        <taxon>Haptophyta</taxon>
        <taxon>Prymnesiophyceae</taxon>
        <taxon>Prymnesiales</taxon>
        <taxon>Prymnesiaceae</taxon>
        <taxon>Haptolina</taxon>
    </lineage>
</organism>
<dbReference type="GO" id="GO:0006508">
    <property type="term" value="P:proteolysis"/>
    <property type="evidence" value="ECO:0007669"/>
    <property type="project" value="InterPro"/>
</dbReference>
<proteinExistence type="inferred from homology"/>
<dbReference type="InterPro" id="IPR038765">
    <property type="entry name" value="Papain-like_cys_pep_sf"/>
</dbReference>
<accession>A0A7S3F075</accession>
<dbReference type="EMBL" id="HBHX01030949">
    <property type="protein sequence ID" value="CAE0116558.1"/>
    <property type="molecule type" value="Transcribed_RNA"/>
</dbReference>
<dbReference type="Gene3D" id="3.90.70.10">
    <property type="entry name" value="Cysteine proteinases"/>
    <property type="match status" value="1"/>
</dbReference>
<dbReference type="SMART" id="SM00645">
    <property type="entry name" value="Pept_C1"/>
    <property type="match status" value="1"/>
</dbReference>
<dbReference type="GO" id="GO:0008234">
    <property type="term" value="F:cysteine-type peptidase activity"/>
    <property type="evidence" value="ECO:0007669"/>
    <property type="project" value="InterPro"/>
</dbReference>
<gene>
    <name evidence="3" type="ORF">HERI1096_LOCUS17243</name>
</gene>
<dbReference type="InterPro" id="IPR025661">
    <property type="entry name" value="Pept_asp_AS"/>
</dbReference>
<dbReference type="PANTHER" id="PTHR12411">
    <property type="entry name" value="CYSTEINE PROTEASE FAMILY C1-RELATED"/>
    <property type="match status" value="1"/>
</dbReference>
<dbReference type="Pfam" id="PF00112">
    <property type="entry name" value="Peptidase_C1"/>
    <property type="match status" value="1"/>
</dbReference>
<dbReference type="PROSITE" id="PS00640">
    <property type="entry name" value="THIOL_PROTEASE_ASN"/>
    <property type="match status" value="1"/>
</dbReference>
<dbReference type="PRINTS" id="PR00705">
    <property type="entry name" value="PAPAIN"/>
</dbReference>